<keyword evidence="4" id="KW-0675">Receptor</keyword>
<evidence type="ECO:0000256" key="1">
    <source>
        <dbReference type="PROSITE-ProRule" id="PRU01360"/>
    </source>
</evidence>
<dbReference type="RefSeq" id="WP_330072542.1">
    <property type="nucleotide sequence ID" value="NZ_JAZDDF010000069.1"/>
</dbReference>
<gene>
    <name evidence="4" type="ORF">V1H85_17870</name>
</gene>
<feature type="domain" description="TonB-dependent receptor plug" evidence="3">
    <location>
        <begin position="2"/>
        <end position="76"/>
    </location>
</feature>
<evidence type="ECO:0000256" key="2">
    <source>
        <dbReference type="SAM" id="MobiDB-lite"/>
    </source>
</evidence>
<comment type="caution">
    <text evidence="4">The sequence shown here is derived from an EMBL/GenBank/DDBJ whole genome shotgun (WGS) entry which is preliminary data.</text>
</comment>
<name>A0ABU7IN63_9FLAO</name>
<dbReference type="Gene3D" id="2.170.130.10">
    <property type="entry name" value="TonB-dependent receptor, plug domain"/>
    <property type="match status" value="1"/>
</dbReference>
<keyword evidence="5" id="KW-1185">Reference proteome</keyword>
<reference evidence="4 5" key="1">
    <citation type="submission" date="2024-01" db="EMBL/GenBank/DDBJ databases">
        <title>Maribacter spp. originated from different algae showed divergent polysaccharides utilization ability.</title>
        <authorList>
            <person name="Wang H."/>
            <person name="Wu Y."/>
        </authorList>
    </citation>
    <scope>NUCLEOTIDE SEQUENCE [LARGE SCALE GENOMIC DNA]</scope>
    <source>
        <strain evidence="4 5">KPT27_14</strain>
    </source>
</reference>
<dbReference type="InterPro" id="IPR012910">
    <property type="entry name" value="Plug_dom"/>
</dbReference>
<feature type="non-terminal residue" evidence="4">
    <location>
        <position position="88"/>
    </location>
</feature>
<dbReference type="InterPro" id="IPR037066">
    <property type="entry name" value="Plug_dom_sf"/>
</dbReference>
<dbReference type="EMBL" id="JAZDDF010000069">
    <property type="protein sequence ID" value="MEE1974325.1"/>
    <property type="molecule type" value="Genomic_DNA"/>
</dbReference>
<dbReference type="Pfam" id="PF07715">
    <property type="entry name" value="Plug"/>
    <property type="match status" value="1"/>
</dbReference>
<evidence type="ECO:0000313" key="4">
    <source>
        <dbReference type="EMBL" id="MEE1974325.1"/>
    </source>
</evidence>
<dbReference type="InterPro" id="IPR039426">
    <property type="entry name" value="TonB-dep_rcpt-like"/>
</dbReference>
<evidence type="ECO:0000313" key="5">
    <source>
        <dbReference type="Proteomes" id="UP001343698"/>
    </source>
</evidence>
<comment type="subcellular location">
    <subcellularLocation>
        <location evidence="1">Cell outer membrane</location>
        <topology evidence="1">Multi-pass membrane protein</topology>
    </subcellularLocation>
</comment>
<comment type="similarity">
    <text evidence="1">Belongs to the TonB-dependent receptor family.</text>
</comment>
<dbReference type="Proteomes" id="UP001343698">
    <property type="component" value="Unassembled WGS sequence"/>
</dbReference>
<feature type="non-terminal residue" evidence="4">
    <location>
        <position position="1"/>
    </location>
</feature>
<protein>
    <submittedName>
        <fullName evidence="4">TonB-dependent receptor plug domain-containing protein</fullName>
    </submittedName>
</protein>
<keyword evidence="1" id="KW-0813">Transport</keyword>
<keyword evidence="1" id="KW-0472">Membrane</keyword>
<accession>A0ABU7IN63</accession>
<sequence length="88" mass="8756">TVDSKDIEQKPDTDIGRILRGKASGVRITGTGGVSGSGSNIIIRGFSSITGGNQPLFVVDGVLIDGSTGGSNQASSSASFQSGNVRSG</sequence>
<organism evidence="4 5">
    <name type="scientific">Maribacter flavus</name>
    <dbReference type="NCBI Taxonomy" id="1658664"/>
    <lineage>
        <taxon>Bacteria</taxon>
        <taxon>Pseudomonadati</taxon>
        <taxon>Bacteroidota</taxon>
        <taxon>Flavobacteriia</taxon>
        <taxon>Flavobacteriales</taxon>
        <taxon>Flavobacteriaceae</taxon>
        <taxon>Maribacter</taxon>
    </lineage>
</organism>
<dbReference type="SUPFAM" id="SSF56935">
    <property type="entry name" value="Porins"/>
    <property type="match status" value="1"/>
</dbReference>
<proteinExistence type="inferred from homology"/>
<evidence type="ECO:0000259" key="3">
    <source>
        <dbReference type="Pfam" id="PF07715"/>
    </source>
</evidence>
<keyword evidence="1" id="KW-0812">Transmembrane</keyword>
<keyword evidence="1" id="KW-0998">Cell outer membrane</keyword>
<keyword evidence="1" id="KW-1134">Transmembrane beta strand</keyword>
<feature type="compositionally biased region" description="Low complexity" evidence="2">
    <location>
        <begin position="70"/>
        <end position="88"/>
    </location>
</feature>
<dbReference type="PROSITE" id="PS52016">
    <property type="entry name" value="TONB_DEPENDENT_REC_3"/>
    <property type="match status" value="1"/>
</dbReference>
<feature type="region of interest" description="Disordered" evidence="2">
    <location>
        <begin position="69"/>
        <end position="88"/>
    </location>
</feature>